<reference evidence="1" key="1">
    <citation type="submission" date="2023-07" db="EMBL/GenBank/DDBJ databases">
        <title>draft genome sequence of fig (Ficus carica).</title>
        <authorList>
            <person name="Takahashi T."/>
            <person name="Nishimura K."/>
        </authorList>
    </citation>
    <scope>NUCLEOTIDE SEQUENCE</scope>
</reference>
<dbReference type="AlphaFoldDB" id="A0AA88ASS4"/>
<proteinExistence type="predicted"/>
<organism evidence="1 2">
    <name type="scientific">Ficus carica</name>
    <name type="common">Common fig</name>
    <dbReference type="NCBI Taxonomy" id="3494"/>
    <lineage>
        <taxon>Eukaryota</taxon>
        <taxon>Viridiplantae</taxon>
        <taxon>Streptophyta</taxon>
        <taxon>Embryophyta</taxon>
        <taxon>Tracheophyta</taxon>
        <taxon>Spermatophyta</taxon>
        <taxon>Magnoliopsida</taxon>
        <taxon>eudicotyledons</taxon>
        <taxon>Gunneridae</taxon>
        <taxon>Pentapetalae</taxon>
        <taxon>rosids</taxon>
        <taxon>fabids</taxon>
        <taxon>Rosales</taxon>
        <taxon>Moraceae</taxon>
        <taxon>Ficeae</taxon>
        <taxon>Ficus</taxon>
    </lineage>
</organism>
<evidence type="ECO:0000313" key="1">
    <source>
        <dbReference type="EMBL" id="GMN52453.1"/>
    </source>
</evidence>
<dbReference type="EMBL" id="BTGU01000041">
    <property type="protein sequence ID" value="GMN52453.1"/>
    <property type="molecule type" value="Genomic_DNA"/>
</dbReference>
<gene>
    <name evidence="1" type="ORF">TIFTF001_021599</name>
</gene>
<protein>
    <submittedName>
        <fullName evidence="1">Uncharacterized protein</fullName>
    </submittedName>
</protein>
<name>A0AA88ASS4_FICCA</name>
<accession>A0AA88ASS4</accession>
<comment type="caution">
    <text evidence="1">The sequence shown here is derived from an EMBL/GenBank/DDBJ whole genome shotgun (WGS) entry which is preliminary data.</text>
</comment>
<keyword evidence="2" id="KW-1185">Reference proteome</keyword>
<evidence type="ECO:0000313" key="2">
    <source>
        <dbReference type="Proteomes" id="UP001187192"/>
    </source>
</evidence>
<dbReference type="Proteomes" id="UP001187192">
    <property type="component" value="Unassembled WGS sequence"/>
</dbReference>
<sequence length="55" mass="6070">MCGGESRKVMTWRREPMGREGMMGRVEVIGWDVLEGLDDVDTCLKAASRLPLSGS</sequence>